<evidence type="ECO:0000313" key="3">
    <source>
        <dbReference type="WBParaSite" id="TCNE_0000110001-mRNA-1"/>
    </source>
</evidence>
<evidence type="ECO:0000313" key="2">
    <source>
        <dbReference type="Proteomes" id="UP000050794"/>
    </source>
</evidence>
<accession>A0A183TXY1</accession>
<dbReference type="Proteomes" id="UP000050794">
    <property type="component" value="Unassembled WGS sequence"/>
</dbReference>
<reference evidence="3" key="1">
    <citation type="submission" date="2016-06" db="UniProtKB">
        <authorList>
            <consortium name="WormBaseParasite"/>
        </authorList>
    </citation>
    <scope>IDENTIFICATION</scope>
</reference>
<proteinExistence type="predicted"/>
<dbReference type="WBParaSite" id="TCNE_0000110001-mRNA-1">
    <property type="protein sequence ID" value="TCNE_0000110001-mRNA-1"/>
    <property type="gene ID" value="TCNE_0000110001"/>
</dbReference>
<keyword evidence="2" id="KW-1185">Reference proteome</keyword>
<protein>
    <submittedName>
        <fullName evidence="3">UBC core domain-containing protein</fullName>
    </submittedName>
</protein>
<dbReference type="AlphaFoldDB" id="A0A183TXY1"/>
<evidence type="ECO:0000313" key="1">
    <source>
        <dbReference type="EMBL" id="VDM25467.1"/>
    </source>
</evidence>
<name>A0A183TXY1_TOXCA</name>
<dbReference type="EMBL" id="UYWY01000711">
    <property type="protein sequence ID" value="VDM25467.1"/>
    <property type="molecule type" value="Genomic_DNA"/>
</dbReference>
<reference evidence="1 2" key="2">
    <citation type="submission" date="2018-11" db="EMBL/GenBank/DDBJ databases">
        <authorList>
            <consortium name="Pathogen Informatics"/>
        </authorList>
    </citation>
    <scope>NUCLEOTIDE SEQUENCE [LARGE SCALE GENOMIC DNA]</scope>
</reference>
<gene>
    <name evidence="1" type="ORF">TCNE_LOCUS1101</name>
</gene>
<organism evidence="2 3">
    <name type="scientific">Toxocara canis</name>
    <name type="common">Canine roundworm</name>
    <dbReference type="NCBI Taxonomy" id="6265"/>
    <lineage>
        <taxon>Eukaryota</taxon>
        <taxon>Metazoa</taxon>
        <taxon>Ecdysozoa</taxon>
        <taxon>Nematoda</taxon>
        <taxon>Chromadorea</taxon>
        <taxon>Rhabditida</taxon>
        <taxon>Spirurina</taxon>
        <taxon>Ascaridomorpha</taxon>
        <taxon>Ascaridoidea</taxon>
        <taxon>Toxocaridae</taxon>
        <taxon>Toxocara</taxon>
    </lineage>
</organism>
<sequence>MERFWREGVIIGLMRQDFERCPTYRVWLLYEAEETTLECKTGRLKLGDWVAVPSSESGSDLTSFITIPEILPTEVTLGDIVWIQTTVVFDHPTKAERIEHDSFIVHARHFGRVAAFSSFSEAVAGVPYDGIRVQRIPEKFSQMGVSWFIPPQPLSHPSRMPFHQGAVFGPFDGVVVRRHANTAYFWTPLLGEGICLNGQGLSNGDWVKFFVPAWSLRRKFPNPNLHFQVAKWEVTDAILESFKCRNSVQVNTLEARPAHWNKTAVVLLERLMKSVQEPITVWNVKEAWCTMLAPFIIACLVESMNVKLKGWTDEERCCDDQFDGACASSQVDRTTRKAYDVVSRNTANYGWPGAKSSRNSASDGRPAANGSAINASWNQAYKEEEKLARAVDVMGILLENAEVRAAILQNCPADYAQLCRYYRFTP</sequence>